<evidence type="ECO:0000313" key="1">
    <source>
        <dbReference type="EMBL" id="KAF9470655.1"/>
    </source>
</evidence>
<name>A0A9P5YL67_9AGAR</name>
<organism evidence="1 2">
    <name type="scientific">Pholiota conissans</name>
    <dbReference type="NCBI Taxonomy" id="109636"/>
    <lineage>
        <taxon>Eukaryota</taxon>
        <taxon>Fungi</taxon>
        <taxon>Dikarya</taxon>
        <taxon>Basidiomycota</taxon>
        <taxon>Agaricomycotina</taxon>
        <taxon>Agaricomycetes</taxon>
        <taxon>Agaricomycetidae</taxon>
        <taxon>Agaricales</taxon>
        <taxon>Agaricineae</taxon>
        <taxon>Strophariaceae</taxon>
        <taxon>Pholiota</taxon>
    </lineage>
</organism>
<dbReference type="AlphaFoldDB" id="A0A9P5YL67"/>
<keyword evidence="2" id="KW-1185">Reference proteome</keyword>
<evidence type="ECO:0000313" key="2">
    <source>
        <dbReference type="Proteomes" id="UP000807469"/>
    </source>
</evidence>
<proteinExistence type="predicted"/>
<comment type="caution">
    <text evidence="1">The sequence shown here is derived from an EMBL/GenBank/DDBJ whole genome shotgun (WGS) entry which is preliminary data.</text>
</comment>
<dbReference type="Proteomes" id="UP000807469">
    <property type="component" value="Unassembled WGS sequence"/>
</dbReference>
<accession>A0A9P5YL67</accession>
<dbReference type="PANTHER" id="PTHR33266">
    <property type="entry name" value="CHROMOSOME 15, WHOLE GENOME SHOTGUN SEQUENCE"/>
    <property type="match status" value="1"/>
</dbReference>
<gene>
    <name evidence="1" type="ORF">BDN70DRAFT_821072</name>
</gene>
<reference evidence="1" key="1">
    <citation type="submission" date="2020-11" db="EMBL/GenBank/DDBJ databases">
        <authorList>
            <consortium name="DOE Joint Genome Institute"/>
            <person name="Ahrendt S."/>
            <person name="Riley R."/>
            <person name="Andreopoulos W."/>
            <person name="Labutti K."/>
            <person name="Pangilinan J."/>
            <person name="Ruiz-Duenas F.J."/>
            <person name="Barrasa J.M."/>
            <person name="Sanchez-Garcia M."/>
            <person name="Camarero S."/>
            <person name="Miyauchi S."/>
            <person name="Serrano A."/>
            <person name="Linde D."/>
            <person name="Babiker R."/>
            <person name="Drula E."/>
            <person name="Ayuso-Fernandez I."/>
            <person name="Pacheco R."/>
            <person name="Padilla G."/>
            <person name="Ferreira P."/>
            <person name="Barriuso J."/>
            <person name="Kellner H."/>
            <person name="Castanera R."/>
            <person name="Alfaro M."/>
            <person name="Ramirez L."/>
            <person name="Pisabarro A.G."/>
            <person name="Kuo A."/>
            <person name="Tritt A."/>
            <person name="Lipzen A."/>
            <person name="He G."/>
            <person name="Yan M."/>
            <person name="Ng V."/>
            <person name="Cullen D."/>
            <person name="Martin F."/>
            <person name="Rosso M.-N."/>
            <person name="Henrissat B."/>
            <person name="Hibbett D."/>
            <person name="Martinez A.T."/>
            <person name="Grigoriev I.V."/>
        </authorList>
    </citation>
    <scope>NUCLEOTIDE SEQUENCE</scope>
    <source>
        <strain evidence="1">CIRM-BRFM 674</strain>
    </source>
</reference>
<sequence length="627" mass="70688">MTTDVLLGIPYEAKAAKNGRDRSPEVIVFDRQPEDTYETIAAKFREHMSDGMTFKSHGKKRDFFYKAVIDRANKLMQSDSPISGNIQEESFEKLVAAINGGESSVSMAQDDLIKQDQGPQVVIMFDEAHTLMVPEPVEDTVVTWTVFTELRRCLQSYRHLSLFTLFLSTTGKIDQFTPSASRDLSVRLISRKLYLYRPFADLGFDQLAIKLKFNGNNDLLDIVTDKHIAHYGRPLFGQGKSRVMDHIIDIAAMKLMGGIEYTDGMDLTKHQKLACLSQRLPIEFNSTNYVDQEKELQQVEGHMRVCLKVNAGFDKLVTVSPSEPILSEAAYYIMSSSKFDIPATLFNILGGFSVHKGDRGELLGMLLLVIARDQTVGSPMRFSPSPEKRWCLVPDFLSNLFHQPEKESYQLDKELQSTFADSKIYCSHFVKVHQKGCVNASYLMMLLARGAGILCANNHPGIDIVIPVLLEGTRLAVNNIGAMSIQIKNDSKYGPKPDLALFKQMDPYHTGIFTKECRIPIICIVFALAAATPSLEIVHVPESLSGKHYKVYNIWAAGLSPEIFTPITRQNKDTWKALLDASYGWRDTYKDASCKELALRKMENPGAALEDLYWNNWWDKSAMFELQ</sequence>
<dbReference type="OrthoDB" id="107110at2759"/>
<dbReference type="EMBL" id="MU155891">
    <property type="protein sequence ID" value="KAF9470655.1"/>
    <property type="molecule type" value="Genomic_DNA"/>
</dbReference>
<protein>
    <submittedName>
        <fullName evidence="1">Uncharacterized protein</fullName>
    </submittedName>
</protein>
<dbReference type="PANTHER" id="PTHR33266:SF1">
    <property type="entry name" value="F-BOX DOMAIN-CONTAINING PROTEIN"/>
    <property type="match status" value="1"/>
</dbReference>